<dbReference type="AlphaFoldDB" id="A0A5C3NZ57"/>
<keyword evidence="2" id="KW-1185">Reference proteome</keyword>
<sequence length="93" mass="10557">MWPTRLVQSRRGAAASVAGLFKFSRLPWFPGPPAEHNAVRNKCVALRLRHYVPCMPLVTRSLWFNSQARRARYARVDCRPYLQTANAAKTSAS</sequence>
<proteinExistence type="predicted"/>
<dbReference type="InParanoid" id="A0A5C3NZ57"/>
<gene>
    <name evidence="1" type="ORF">K466DRAFT_590830</name>
</gene>
<reference evidence="1 2" key="1">
    <citation type="journal article" date="2019" name="Nat. Ecol. Evol.">
        <title>Megaphylogeny resolves global patterns of mushroom evolution.</title>
        <authorList>
            <person name="Varga T."/>
            <person name="Krizsan K."/>
            <person name="Foldi C."/>
            <person name="Dima B."/>
            <person name="Sanchez-Garcia M."/>
            <person name="Sanchez-Ramirez S."/>
            <person name="Szollosi G.J."/>
            <person name="Szarkandi J.G."/>
            <person name="Papp V."/>
            <person name="Albert L."/>
            <person name="Andreopoulos W."/>
            <person name="Angelini C."/>
            <person name="Antonin V."/>
            <person name="Barry K.W."/>
            <person name="Bougher N.L."/>
            <person name="Buchanan P."/>
            <person name="Buyck B."/>
            <person name="Bense V."/>
            <person name="Catcheside P."/>
            <person name="Chovatia M."/>
            <person name="Cooper J."/>
            <person name="Damon W."/>
            <person name="Desjardin D."/>
            <person name="Finy P."/>
            <person name="Geml J."/>
            <person name="Haridas S."/>
            <person name="Hughes K."/>
            <person name="Justo A."/>
            <person name="Karasinski D."/>
            <person name="Kautmanova I."/>
            <person name="Kiss B."/>
            <person name="Kocsube S."/>
            <person name="Kotiranta H."/>
            <person name="LaButti K.M."/>
            <person name="Lechner B.E."/>
            <person name="Liimatainen K."/>
            <person name="Lipzen A."/>
            <person name="Lukacs Z."/>
            <person name="Mihaltcheva S."/>
            <person name="Morgado L.N."/>
            <person name="Niskanen T."/>
            <person name="Noordeloos M.E."/>
            <person name="Ohm R.A."/>
            <person name="Ortiz-Santana B."/>
            <person name="Ovrebo C."/>
            <person name="Racz N."/>
            <person name="Riley R."/>
            <person name="Savchenko A."/>
            <person name="Shiryaev A."/>
            <person name="Soop K."/>
            <person name="Spirin V."/>
            <person name="Szebenyi C."/>
            <person name="Tomsovsky M."/>
            <person name="Tulloss R.E."/>
            <person name="Uehling J."/>
            <person name="Grigoriev I.V."/>
            <person name="Vagvolgyi C."/>
            <person name="Papp T."/>
            <person name="Martin F.M."/>
            <person name="Miettinen O."/>
            <person name="Hibbett D.S."/>
            <person name="Nagy L.G."/>
        </authorList>
    </citation>
    <scope>NUCLEOTIDE SEQUENCE [LARGE SCALE GENOMIC DNA]</scope>
    <source>
        <strain evidence="1 2">HHB13444</strain>
    </source>
</reference>
<dbReference type="Proteomes" id="UP000308197">
    <property type="component" value="Unassembled WGS sequence"/>
</dbReference>
<evidence type="ECO:0000313" key="1">
    <source>
        <dbReference type="EMBL" id="TFK82059.1"/>
    </source>
</evidence>
<name>A0A5C3NZ57_9APHY</name>
<dbReference type="EMBL" id="ML211526">
    <property type="protein sequence ID" value="TFK82059.1"/>
    <property type="molecule type" value="Genomic_DNA"/>
</dbReference>
<organism evidence="1 2">
    <name type="scientific">Polyporus arcularius HHB13444</name>
    <dbReference type="NCBI Taxonomy" id="1314778"/>
    <lineage>
        <taxon>Eukaryota</taxon>
        <taxon>Fungi</taxon>
        <taxon>Dikarya</taxon>
        <taxon>Basidiomycota</taxon>
        <taxon>Agaricomycotina</taxon>
        <taxon>Agaricomycetes</taxon>
        <taxon>Polyporales</taxon>
        <taxon>Polyporaceae</taxon>
        <taxon>Polyporus</taxon>
    </lineage>
</organism>
<accession>A0A5C3NZ57</accession>
<evidence type="ECO:0000313" key="2">
    <source>
        <dbReference type="Proteomes" id="UP000308197"/>
    </source>
</evidence>
<protein>
    <submittedName>
        <fullName evidence="1">Uncharacterized protein</fullName>
    </submittedName>
</protein>